<name>A0ABP1IKG0_9EUKA</name>
<keyword evidence="4" id="KW-1185">Reference proteome</keyword>
<gene>
    <name evidence="3" type="ORF">HINF_LOCUS26290</name>
</gene>
<sequence>MLDLSDIRMRAQNKTDSLWKPHQSVFGSPSGQTKNIDSMTSSDRSLRQQLEFTTQQNKNLQKSVNSMLSKIFQLEEQLASNPQKYKQGDVKQAAPIELNELRTLEQQYEKQLYNMMQDKDQQIAQLKSQNDEQANQFIKKIRQLDIEILKNCDTHQGQIAKYKEEITQYICEQAQMTQKLNGLQQREQYLADKNAENEGQIEQLRSQMQNSIPTEQFRDLQLQFQGQMQLTKQIQSQLQESQTLNAELNMLSKTQQSELNKQRAVIQTLDKYINDNKQLIVHLKNQHQTQIAEKEEEINFVNQKMAEQKYFQLEQSKQIQKQKETIQNLLVNLRPEIINNKLEQQVIEEEEQYELILQKEEEHTHSIENYVEEIILHSDDEIQIIGQLLAQLKAQEEINTEVLAENHELHHQINSLNEQIRSYLETKQTLNLMIEQLQNKNNDQRNELNLKVEQINKLNAEINEAHAEQYKSQNELLQLQKILDMKEMQHQQYKELIDSQLKAVMDEYNQEKSVTSEQKQEISQLNQTIKHQLSDISGLERQISDSQTKTEQLNELVSQLKHSLEQLGAQRQLDTIEVQNLKEMQFQQLQQKQKQIDDIHNEFDKSKFVLEHQIQQLTSEMNQAKQDAKNYFNQSQQLGDLKTKHEQQIQELEFENKDLQGIAENMNKQINSNLEKIQALEFHVGVLQNENKKFDEELAKTVNNLTNSTRSQDQYMEKSSMMQKSYKDKEISLIRTQEQQDMIIKKQQKQIFELEAQITELMNQSPVQNQKCYICSEKDVKIHMLEQFKSESQLQIQVLTEKIQDVSSKKLETENQLKQQINQQAKLKRDSSFVEDDLKMSINNLKDRVAELQYENQQLQNQKQKLERIQRIQVNDLE</sequence>
<evidence type="ECO:0000313" key="4">
    <source>
        <dbReference type="Proteomes" id="UP001642409"/>
    </source>
</evidence>
<organism evidence="3 4">
    <name type="scientific">Hexamita inflata</name>
    <dbReference type="NCBI Taxonomy" id="28002"/>
    <lineage>
        <taxon>Eukaryota</taxon>
        <taxon>Metamonada</taxon>
        <taxon>Diplomonadida</taxon>
        <taxon>Hexamitidae</taxon>
        <taxon>Hexamitinae</taxon>
        <taxon>Hexamita</taxon>
    </lineage>
</organism>
<protein>
    <submittedName>
        <fullName evidence="3">Hypothetical_protein</fullName>
    </submittedName>
</protein>
<feature type="region of interest" description="Disordered" evidence="2">
    <location>
        <begin position="15"/>
        <end position="43"/>
    </location>
</feature>
<proteinExistence type="predicted"/>
<dbReference type="EMBL" id="CAXDID020000080">
    <property type="protein sequence ID" value="CAL6018077.1"/>
    <property type="molecule type" value="Genomic_DNA"/>
</dbReference>
<accession>A0ABP1IKG0</accession>
<evidence type="ECO:0000256" key="2">
    <source>
        <dbReference type="SAM" id="MobiDB-lite"/>
    </source>
</evidence>
<feature type="coiled-coil region" evidence="1">
    <location>
        <begin position="522"/>
        <end position="570"/>
    </location>
</feature>
<feature type="coiled-coil region" evidence="1">
    <location>
        <begin position="109"/>
        <end position="179"/>
    </location>
</feature>
<evidence type="ECO:0000313" key="3">
    <source>
        <dbReference type="EMBL" id="CAL6018077.1"/>
    </source>
</evidence>
<feature type="compositionally biased region" description="Polar residues" evidence="2">
    <location>
        <begin position="25"/>
        <end position="43"/>
    </location>
</feature>
<feature type="coiled-coil region" evidence="1">
    <location>
        <begin position="607"/>
        <end position="669"/>
    </location>
</feature>
<keyword evidence="1" id="KW-0175">Coiled coil</keyword>
<evidence type="ECO:0000256" key="1">
    <source>
        <dbReference type="SAM" id="Coils"/>
    </source>
</evidence>
<feature type="coiled-coil region" evidence="1">
    <location>
        <begin position="399"/>
        <end position="475"/>
    </location>
</feature>
<feature type="coiled-coil region" evidence="1">
    <location>
        <begin position="796"/>
        <end position="876"/>
    </location>
</feature>
<dbReference type="Proteomes" id="UP001642409">
    <property type="component" value="Unassembled WGS sequence"/>
</dbReference>
<reference evidence="3 4" key="1">
    <citation type="submission" date="2024-07" db="EMBL/GenBank/DDBJ databases">
        <authorList>
            <person name="Akdeniz Z."/>
        </authorList>
    </citation>
    <scope>NUCLEOTIDE SEQUENCE [LARGE SCALE GENOMIC DNA]</scope>
</reference>
<comment type="caution">
    <text evidence="3">The sequence shown here is derived from an EMBL/GenBank/DDBJ whole genome shotgun (WGS) entry which is preliminary data.</text>
</comment>